<name>A0A2K2CNA5_BRADI</name>
<reference evidence="2" key="3">
    <citation type="submission" date="2018-08" db="UniProtKB">
        <authorList>
            <consortium name="EnsemblPlants"/>
        </authorList>
    </citation>
    <scope>IDENTIFICATION</scope>
    <source>
        <strain evidence="2">cv. Bd21</strain>
    </source>
</reference>
<evidence type="ECO:0000313" key="1">
    <source>
        <dbReference type="EMBL" id="PNT63510.1"/>
    </source>
</evidence>
<dbReference type="AlphaFoldDB" id="A0A2K2CNA5"/>
<reference evidence="1 2" key="1">
    <citation type="journal article" date="2010" name="Nature">
        <title>Genome sequencing and analysis of the model grass Brachypodium distachyon.</title>
        <authorList>
            <consortium name="International Brachypodium Initiative"/>
        </authorList>
    </citation>
    <scope>NUCLEOTIDE SEQUENCE [LARGE SCALE GENOMIC DNA]</scope>
    <source>
        <strain evidence="1">Bd21</strain>
        <strain evidence="2">cv. Bd21</strain>
    </source>
</reference>
<protein>
    <submittedName>
        <fullName evidence="1 2">Uncharacterized protein</fullName>
    </submittedName>
</protein>
<gene>
    <name evidence="2" type="primary">LOC112268649</name>
    <name evidence="1" type="ORF">BRADI_4g16897v3</name>
</gene>
<dbReference type="EMBL" id="CM000883">
    <property type="protein sequence ID" value="PNT63510.1"/>
    <property type="molecule type" value="Genomic_DNA"/>
</dbReference>
<dbReference type="GeneID" id="112268649"/>
<dbReference type="Gramene" id="PNT63510">
    <property type="protein sequence ID" value="PNT63510"/>
    <property type="gene ID" value="BRADI_4g16897v3"/>
</dbReference>
<keyword evidence="3" id="KW-1185">Reference proteome</keyword>
<reference evidence="1" key="2">
    <citation type="submission" date="2017-06" db="EMBL/GenBank/DDBJ databases">
        <title>WGS assembly of Brachypodium distachyon.</title>
        <authorList>
            <consortium name="The International Brachypodium Initiative"/>
            <person name="Lucas S."/>
            <person name="Harmon-Smith M."/>
            <person name="Lail K."/>
            <person name="Tice H."/>
            <person name="Grimwood J."/>
            <person name="Bruce D."/>
            <person name="Barry K."/>
            <person name="Shu S."/>
            <person name="Lindquist E."/>
            <person name="Wang M."/>
            <person name="Pitluck S."/>
            <person name="Vogel J.P."/>
            <person name="Garvin D.F."/>
            <person name="Mockler T.C."/>
            <person name="Schmutz J."/>
            <person name="Rokhsar D."/>
            <person name="Bevan M.W."/>
        </authorList>
    </citation>
    <scope>NUCLEOTIDE SEQUENCE</scope>
    <source>
        <strain evidence="1">Bd21</strain>
    </source>
</reference>
<evidence type="ECO:0000313" key="3">
    <source>
        <dbReference type="Proteomes" id="UP000008810"/>
    </source>
</evidence>
<evidence type="ECO:0000313" key="2">
    <source>
        <dbReference type="EnsemblPlants" id="PNT63510"/>
    </source>
</evidence>
<proteinExistence type="predicted"/>
<sequence>MDLTREIRWHLRGGIDLSFARPGCGLSATASSQHRPARRGRSSHSLCSTRQRNCRRWTYCASPLHPRHRAPPMLFHCFWPPCPRHHAPQLDRPPDRHPRAPPLYILPAPPPCVLIAAPSCRGSVGARGDATLLLLSLAGTADAAMPTLPPGAREEEHYVARILGAFAAPALIGCSHNVAPPLASATVTSSPVGSPCSHGCAADLDTVVSGGLCCNDSRCAVRGFAWMMHTRFLMLQETNVAMKCCIQDFCCIEFIS</sequence>
<dbReference type="RefSeq" id="XP_024310337.1">
    <property type="nucleotide sequence ID" value="XM_024454569.1"/>
</dbReference>
<dbReference type="Proteomes" id="UP000008810">
    <property type="component" value="Chromosome 4"/>
</dbReference>
<organism evidence="1">
    <name type="scientific">Brachypodium distachyon</name>
    <name type="common">Purple false brome</name>
    <name type="synonym">Trachynia distachya</name>
    <dbReference type="NCBI Taxonomy" id="15368"/>
    <lineage>
        <taxon>Eukaryota</taxon>
        <taxon>Viridiplantae</taxon>
        <taxon>Streptophyta</taxon>
        <taxon>Embryophyta</taxon>
        <taxon>Tracheophyta</taxon>
        <taxon>Spermatophyta</taxon>
        <taxon>Magnoliopsida</taxon>
        <taxon>Liliopsida</taxon>
        <taxon>Poales</taxon>
        <taxon>Poaceae</taxon>
        <taxon>BOP clade</taxon>
        <taxon>Pooideae</taxon>
        <taxon>Stipodae</taxon>
        <taxon>Brachypodieae</taxon>
        <taxon>Brachypodium</taxon>
    </lineage>
</organism>
<accession>A0A2K2CNA5</accession>
<dbReference type="EnsemblPlants" id="PNT63510">
    <property type="protein sequence ID" value="PNT63510"/>
    <property type="gene ID" value="BRADI_4g16897v3"/>
</dbReference>